<name>A0ABQ0DRF4_9EUKA</name>
<protein>
    <recommendedName>
        <fullName evidence="8">PQ loop repeat protein</fullName>
    </recommendedName>
</protein>
<feature type="transmembrane region" description="Helical" evidence="5">
    <location>
        <begin position="97"/>
        <end position="116"/>
    </location>
</feature>
<evidence type="ECO:0008006" key="8">
    <source>
        <dbReference type="Google" id="ProtNLM"/>
    </source>
</evidence>
<sequence>MACICPIENGIEAIEIFRKYTHNCFYDGLDVTSYIFGLINIGFWMCAQFPQLYKTFKTKKPESLSITFLVMWLGGDITNLLGCIFTDQTQVQLLTSVYFVLIDIIMLSQYAWYLLICRKKYHKEDYQILSSDSSIATPPDNISDDTIINEEDLNDNYSQVSNSRFVIVLMTLLCVFAQEYFMNSLDESDDLPYCGEKDYSLLERIIGDVSAWVSGLLYFFGRIPQIIHIYRTKNVDGLSILLFIMATIANIFYSLSLFISGIDLTDPTFYEAKLAYIIGSFFVIPMSLVVIAQYYYYKYIKNWWIHRKDEKQPLLTGVDQ</sequence>
<dbReference type="Gene3D" id="1.20.1280.290">
    <property type="match status" value="2"/>
</dbReference>
<dbReference type="PANTHER" id="PTHR16201:SF34">
    <property type="entry name" value="LYSOSOMAL AMINO ACID TRANSPORTER 1"/>
    <property type="match status" value="1"/>
</dbReference>
<comment type="subcellular location">
    <subcellularLocation>
        <location evidence="1">Membrane</location>
        <topology evidence="1">Multi-pass membrane protein</topology>
    </subcellularLocation>
</comment>
<accession>A0ABQ0DRF4</accession>
<evidence type="ECO:0000256" key="5">
    <source>
        <dbReference type="SAM" id="Phobius"/>
    </source>
</evidence>
<dbReference type="Proteomes" id="UP001628156">
    <property type="component" value="Unassembled WGS sequence"/>
</dbReference>
<evidence type="ECO:0000313" key="7">
    <source>
        <dbReference type="Proteomes" id="UP001628156"/>
    </source>
</evidence>
<feature type="transmembrane region" description="Helical" evidence="5">
    <location>
        <begin position="240"/>
        <end position="262"/>
    </location>
</feature>
<feature type="transmembrane region" description="Helical" evidence="5">
    <location>
        <begin position="274"/>
        <end position="297"/>
    </location>
</feature>
<dbReference type="InterPro" id="IPR006603">
    <property type="entry name" value="PQ-loop_rpt"/>
</dbReference>
<dbReference type="PANTHER" id="PTHR16201">
    <property type="entry name" value="SEVEN TRANSMEMBRANE PROTEIN 1-RELATED"/>
    <property type="match status" value="1"/>
</dbReference>
<comment type="caution">
    <text evidence="6">The sequence shown here is derived from an EMBL/GenBank/DDBJ whole genome shotgun (WGS) entry which is preliminary data.</text>
</comment>
<evidence type="ECO:0000256" key="4">
    <source>
        <dbReference type="ARBA" id="ARBA00023136"/>
    </source>
</evidence>
<feature type="transmembrane region" description="Helical" evidence="5">
    <location>
        <begin position="201"/>
        <end position="220"/>
    </location>
</feature>
<dbReference type="InterPro" id="IPR051415">
    <property type="entry name" value="LAAT-1"/>
</dbReference>
<keyword evidence="3 5" id="KW-1133">Transmembrane helix</keyword>
<organism evidence="6 7">
    <name type="scientific">Entamoeba nuttalli</name>
    <dbReference type="NCBI Taxonomy" id="412467"/>
    <lineage>
        <taxon>Eukaryota</taxon>
        <taxon>Amoebozoa</taxon>
        <taxon>Evosea</taxon>
        <taxon>Archamoebae</taxon>
        <taxon>Mastigamoebida</taxon>
        <taxon>Entamoebidae</taxon>
        <taxon>Entamoeba</taxon>
    </lineage>
</organism>
<feature type="transmembrane region" description="Helical" evidence="5">
    <location>
        <begin position="165"/>
        <end position="181"/>
    </location>
</feature>
<keyword evidence="2 5" id="KW-0812">Transmembrane</keyword>
<proteinExistence type="predicted"/>
<dbReference type="SMART" id="SM00679">
    <property type="entry name" value="CTNS"/>
    <property type="match status" value="2"/>
</dbReference>
<dbReference type="EMBL" id="BAAFRS010000248">
    <property type="protein sequence ID" value="GAB1225333.1"/>
    <property type="molecule type" value="Genomic_DNA"/>
</dbReference>
<feature type="transmembrane region" description="Helical" evidence="5">
    <location>
        <begin position="64"/>
        <end position="85"/>
    </location>
</feature>
<evidence type="ECO:0000256" key="1">
    <source>
        <dbReference type="ARBA" id="ARBA00004141"/>
    </source>
</evidence>
<evidence type="ECO:0000256" key="2">
    <source>
        <dbReference type="ARBA" id="ARBA00022692"/>
    </source>
</evidence>
<reference evidence="6 7" key="1">
    <citation type="journal article" date="2019" name="PLoS Negl. Trop. Dis.">
        <title>Whole genome sequencing of Entamoeba nuttalli reveals mammalian host-related molecular signatures and a novel octapeptide-repeat surface protein.</title>
        <authorList>
            <person name="Tanaka M."/>
            <person name="Makiuchi T."/>
            <person name="Komiyama T."/>
            <person name="Shiina T."/>
            <person name="Osaki K."/>
            <person name="Tachibana H."/>
        </authorList>
    </citation>
    <scope>NUCLEOTIDE SEQUENCE [LARGE SCALE GENOMIC DNA]</scope>
    <source>
        <strain evidence="6 7">P19-061405</strain>
    </source>
</reference>
<dbReference type="Pfam" id="PF04193">
    <property type="entry name" value="PQ-loop"/>
    <property type="match status" value="2"/>
</dbReference>
<keyword evidence="7" id="KW-1185">Reference proteome</keyword>
<keyword evidence="4 5" id="KW-0472">Membrane</keyword>
<evidence type="ECO:0000313" key="6">
    <source>
        <dbReference type="EMBL" id="GAB1225333.1"/>
    </source>
</evidence>
<gene>
    <name evidence="6" type="ORF">ENUP19_0248G0107</name>
</gene>
<evidence type="ECO:0000256" key="3">
    <source>
        <dbReference type="ARBA" id="ARBA00022989"/>
    </source>
</evidence>
<feature type="transmembrane region" description="Helical" evidence="5">
    <location>
        <begin position="31"/>
        <end position="52"/>
    </location>
</feature>